<evidence type="ECO:0000256" key="1">
    <source>
        <dbReference type="SAM" id="MobiDB-lite"/>
    </source>
</evidence>
<comment type="caution">
    <text evidence="2">The sequence shown here is derived from an EMBL/GenBank/DDBJ whole genome shotgun (WGS) entry which is preliminary data.</text>
</comment>
<dbReference type="EMBL" id="CAUYUJ010019731">
    <property type="protein sequence ID" value="CAK0893309.1"/>
    <property type="molecule type" value="Genomic_DNA"/>
</dbReference>
<keyword evidence="3" id="KW-1185">Reference proteome</keyword>
<protein>
    <submittedName>
        <fullName evidence="2">Uncharacterized protein</fullName>
    </submittedName>
</protein>
<gene>
    <name evidence="2" type="ORF">PCOR1329_LOCUS72684</name>
</gene>
<evidence type="ECO:0000313" key="3">
    <source>
        <dbReference type="Proteomes" id="UP001189429"/>
    </source>
</evidence>
<proteinExistence type="predicted"/>
<dbReference type="Proteomes" id="UP001189429">
    <property type="component" value="Unassembled WGS sequence"/>
</dbReference>
<feature type="region of interest" description="Disordered" evidence="1">
    <location>
        <begin position="236"/>
        <end position="255"/>
    </location>
</feature>
<sequence>MLCPSTTEDAPDSPRRASWASVRSFRKHHLGSRSSSPATFGFKPLQTEDGAAQKELWAGLGQRCTGSSTSSSSSFSPTRSSTELRNASPQLLASRGRDQGQPRPADGGPGEASSPLPDRLVRHRPAVKKRGQPYDVPTYADLRAPERISSTTNVPKPAGFTCWALRGDPRLTHRQRAGQALLRYFSGCSEFVLGSIRDKSPGSAEPRGEYPGPDYLRTSFLAWQLKHQVARFYSDVGPRASRPPRVCRSVHPGRR</sequence>
<name>A0ABN9X203_9DINO</name>
<accession>A0ABN9X203</accession>
<feature type="region of interest" description="Disordered" evidence="1">
    <location>
        <begin position="26"/>
        <end position="119"/>
    </location>
</feature>
<feature type="compositionally biased region" description="Low complexity" evidence="1">
    <location>
        <begin position="65"/>
        <end position="81"/>
    </location>
</feature>
<evidence type="ECO:0000313" key="2">
    <source>
        <dbReference type="EMBL" id="CAK0893309.1"/>
    </source>
</evidence>
<organism evidence="2 3">
    <name type="scientific">Prorocentrum cordatum</name>
    <dbReference type="NCBI Taxonomy" id="2364126"/>
    <lineage>
        <taxon>Eukaryota</taxon>
        <taxon>Sar</taxon>
        <taxon>Alveolata</taxon>
        <taxon>Dinophyceae</taxon>
        <taxon>Prorocentrales</taxon>
        <taxon>Prorocentraceae</taxon>
        <taxon>Prorocentrum</taxon>
    </lineage>
</organism>
<reference evidence="2" key="1">
    <citation type="submission" date="2023-10" db="EMBL/GenBank/DDBJ databases">
        <authorList>
            <person name="Chen Y."/>
            <person name="Shah S."/>
            <person name="Dougan E. K."/>
            <person name="Thang M."/>
            <person name="Chan C."/>
        </authorList>
    </citation>
    <scope>NUCLEOTIDE SEQUENCE [LARGE SCALE GENOMIC DNA]</scope>
</reference>